<keyword evidence="1" id="KW-1133">Transmembrane helix</keyword>
<dbReference type="HOGENOM" id="CLU_159695_0_0_1"/>
<feature type="transmembrane region" description="Helical" evidence="1">
    <location>
        <begin position="31"/>
        <end position="52"/>
    </location>
</feature>
<feature type="non-terminal residue" evidence="3">
    <location>
        <position position="1"/>
    </location>
</feature>
<dbReference type="AlphaFoldDB" id="A0A0C3PW01"/>
<keyword evidence="1" id="KW-0812">Transmembrane</keyword>
<evidence type="ECO:0000259" key="2">
    <source>
        <dbReference type="Pfam" id="PF20151"/>
    </source>
</evidence>
<dbReference type="InterPro" id="IPR045340">
    <property type="entry name" value="DUF6533"/>
</dbReference>
<name>A0A0C3PW01_PHLG1</name>
<gene>
    <name evidence="3" type="ORF">PHLGIDRAFT_62551</name>
</gene>
<keyword evidence="1" id="KW-0472">Membrane</keyword>
<reference evidence="3 4" key="1">
    <citation type="journal article" date="2014" name="PLoS Genet.">
        <title>Analysis of the Phlebiopsis gigantea genome, transcriptome and secretome provides insight into its pioneer colonization strategies of wood.</title>
        <authorList>
            <person name="Hori C."/>
            <person name="Ishida T."/>
            <person name="Igarashi K."/>
            <person name="Samejima M."/>
            <person name="Suzuki H."/>
            <person name="Master E."/>
            <person name="Ferreira P."/>
            <person name="Ruiz-Duenas F.J."/>
            <person name="Held B."/>
            <person name="Canessa P."/>
            <person name="Larrondo L.F."/>
            <person name="Schmoll M."/>
            <person name="Druzhinina I.S."/>
            <person name="Kubicek C.P."/>
            <person name="Gaskell J.A."/>
            <person name="Kersten P."/>
            <person name="St John F."/>
            <person name="Glasner J."/>
            <person name="Sabat G."/>
            <person name="Splinter BonDurant S."/>
            <person name="Syed K."/>
            <person name="Yadav J."/>
            <person name="Mgbeahuruike A.C."/>
            <person name="Kovalchuk A."/>
            <person name="Asiegbu F.O."/>
            <person name="Lackner G."/>
            <person name="Hoffmeister D."/>
            <person name="Rencoret J."/>
            <person name="Gutierrez A."/>
            <person name="Sun H."/>
            <person name="Lindquist E."/>
            <person name="Barry K."/>
            <person name="Riley R."/>
            <person name="Grigoriev I.V."/>
            <person name="Henrissat B."/>
            <person name="Kues U."/>
            <person name="Berka R.M."/>
            <person name="Martinez A.T."/>
            <person name="Covert S.F."/>
            <person name="Blanchette R.A."/>
            <person name="Cullen D."/>
        </authorList>
    </citation>
    <scope>NUCLEOTIDE SEQUENCE [LARGE SCALE GENOMIC DNA]</scope>
    <source>
        <strain evidence="3 4">11061_1 CR5-6</strain>
    </source>
</reference>
<evidence type="ECO:0000313" key="3">
    <source>
        <dbReference type="EMBL" id="KIP12118.1"/>
    </source>
</evidence>
<evidence type="ECO:0000256" key="1">
    <source>
        <dbReference type="SAM" id="Phobius"/>
    </source>
</evidence>
<dbReference type="OrthoDB" id="3242409at2759"/>
<proteinExistence type="predicted"/>
<dbReference type="EMBL" id="KN840441">
    <property type="protein sequence ID" value="KIP12118.1"/>
    <property type="molecule type" value="Genomic_DNA"/>
</dbReference>
<dbReference type="Proteomes" id="UP000053257">
    <property type="component" value="Unassembled WGS sequence"/>
</dbReference>
<feature type="transmembrane region" description="Helical" evidence="1">
    <location>
        <begin position="92"/>
        <end position="115"/>
    </location>
</feature>
<keyword evidence="4" id="KW-1185">Reference proteome</keyword>
<dbReference type="Pfam" id="PF20151">
    <property type="entry name" value="DUF6533"/>
    <property type="match status" value="1"/>
</dbReference>
<evidence type="ECO:0000313" key="4">
    <source>
        <dbReference type="Proteomes" id="UP000053257"/>
    </source>
</evidence>
<feature type="domain" description="DUF6533" evidence="2">
    <location>
        <begin position="4"/>
        <end position="45"/>
    </location>
</feature>
<organism evidence="3 4">
    <name type="scientific">Phlebiopsis gigantea (strain 11061_1 CR5-6)</name>
    <name type="common">White-rot fungus</name>
    <name type="synonym">Peniophora gigantea</name>
    <dbReference type="NCBI Taxonomy" id="745531"/>
    <lineage>
        <taxon>Eukaryota</taxon>
        <taxon>Fungi</taxon>
        <taxon>Dikarya</taxon>
        <taxon>Basidiomycota</taxon>
        <taxon>Agaricomycotina</taxon>
        <taxon>Agaricomycetes</taxon>
        <taxon>Polyporales</taxon>
        <taxon>Phanerochaetaceae</taxon>
        <taxon>Phlebiopsis</taxon>
    </lineage>
</organism>
<sequence>LTSHLALVLYEYAITFTDEIRTVWKRQPMTVTSFLFVFTRWTMVLTAIYRILPATEKVGVFWYDNQLAMHVDTEFLKVFTSLRVYALLNKNYFWPLVVLMLGLVPIGTNMVSIYFSHSRADYNYPGAF</sequence>
<protein>
    <recommendedName>
        <fullName evidence="2">DUF6533 domain-containing protein</fullName>
    </recommendedName>
</protein>
<accession>A0A0C3PW01</accession>